<evidence type="ECO:0000256" key="1">
    <source>
        <dbReference type="SAM" id="MobiDB-lite"/>
    </source>
</evidence>
<proteinExistence type="predicted"/>
<dbReference type="AlphaFoldDB" id="A0A9I9EFD5"/>
<organism evidence="2">
    <name type="scientific">Cucumis melo</name>
    <name type="common">Muskmelon</name>
    <dbReference type="NCBI Taxonomy" id="3656"/>
    <lineage>
        <taxon>Eukaryota</taxon>
        <taxon>Viridiplantae</taxon>
        <taxon>Streptophyta</taxon>
        <taxon>Embryophyta</taxon>
        <taxon>Tracheophyta</taxon>
        <taxon>Spermatophyta</taxon>
        <taxon>Magnoliopsida</taxon>
        <taxon>eudicotyledons</taxon>
        <taxon>Gunneridae</taxon>
        <taxon>Pentapetalae</taxon>
        <taxon>rosids</taxon>
        <taxon>fabids</taxon>
        <taxon>Cucurbitales</taxon>
        <taxon>Cucurbitaceae</taxon>
        <taxon>Benincaseae</taxon>
        <taxon>Cucumis</taxon>
    </lineage>
</organism>
<reference evidence="2" key="1">
    <citation type="submission" date="2023-03" db="UniProtKB">
        <authorList>
            <consortium name="EnsemblPlants"/>
        </authorList>
    </citation>
    <scope>IDENTIFICATION</scope>
</reference>
<dbReference type="Gramene" id="MELO3C033041.2.1">
    <property type="protein sequence ID" value="MELO3C033041.2.1"/>
    <property type="gene ID" value="MELO3C033041.2"/>
</dbReference>
<evidence type="ECO:0000313" key="2">
    <source>
        <dbReference type="EnsemblPlants" id="MELO3C033041.2.1"/>
    </source>
</evidence>
<dbReference type="EnsemblPlants" id="MELO3C033041.2.1">
    <property type="protein sequence ID" value="MELO3C033041.2.1"/>
    <property type="gene ID" value="MELO3C033041.2"/>
</dbReference>
<feature type="region of interest" description="Disordered" evidence="1">
    <location>
        <begin position="34"/>
        <end position="64"/>
    </location>
</feature>
<protein>
    <submittedName>
        <fullName evidence="2">Uncharacterized protein</fullName>
    </submittedName>
</protein>
<name>A0A9I9EFD5_CUCME</name>
<sequence length="64" mass="7462">MKQKGHFIIHKMEEREVEKLAHFDQGSLRFVQKGSRGAQNEHARRCDGSQNAVWANDRLQSKNK</sequence>
<accession>A0A9I9EFD5</accession>